<dbReference type="SUPFAM" id="SSF143631">
    <property type="entry name" value="ApbE-like"/>
    <property type="match status" value="1"/>
</dbReference>
<proteinExistence type="inferred from homology"/>
<keyword evidence="12" id="KW-0449">Lipoprotein</keyword>
<dbReference type="GO" id="GO:0046872">
    <property type="term" value="F:metal ion binding"/>
    <property type="evidence" value="ECO:0007669"/>
    <property type="project" value="UniProtKB-UniRule"/>
</dbReference>
<feature type="binding site" evidence="11">
    <location>
        <position position="289"/>
    </location>
    <ligand>
        <name>Mg(2+)</name>
        <dbReference type="ChEBI" id="CHEBI:18420"/>
    </ligand>
</feature>
<dbReference type="InterPro" id="IPR024932">
    <property type="entry name" value="ApbE"/>
</dbReference>
<comment type="cofactor">
    <cofactor evidence="11">
        <name>Mg(2+)</name>
        <dbReference type="ChEBI" id="CHEBI:18420"/>
    </cofactor>
    <cofactor evidence="11">
        <name>Mn(2+)</name>
        <dbReference type="ChEBI" id="CHEBI:29035"/>
    </cofactor>
    <text evidence="11">Magnesium. Can also use manganese.</text>
</comment>
<comment type="catalytic activity">
    <reaction evidence="9 10 12">
        <text>L-threonyl-[protein] + FAD = FMN-L-threonyl-[protein] + AMP + H(+)</text>
        <dbReference type="Rhea" id="RHEA:36847"/>
        <dbReference type="Rhea" id="RHEA-COMP:11060"/>
        <dbReference type="Rhea" id="RHEA-COMP:11061"/>
        <dbReference type="ChEBI" id="CHEBI:15378"/>
        <dbReference type="ChEBI" id="CHEBI:30013"/>
        <dbReference type="ChEBI" id="CHEBI:57692"/>
        <dbReference type="ChEBI" id="CHEBI:74257"/>
        <dbReference type="ChEBI" id="CHEBI:456215"/>
        <dbReference type="EC" id="2.7.1.180"/>
    </reaction>
</comment>
<dbReference type="PIRSF" id="PIRSF006268">
    <property type="entry name" value="ApbE"/>
    <property type="match status" value="1"/>
</dbReference>
<dbReference type="RefSeq" id="WP_312646320.1">
    <property type="nucleotide sequence ID" value="NZ_CP116967.1"/>
</dbReference>
<evidence type="ECO:0000256" key="9">
    <source>
        <dbReference type="ARBA" id="ARBA00048540"/>
    </source>
</evidence>
<reference evidence="13 14" key="1">
    <citation type="submission" date="2023-01" db="EMBL/GenBank/DDBJ databases">
        <title>Cultivation and genomic characterization of new, ubiquitous marine nitrite-oxidizing bacteria from the Nitrospirales.</title>
        <authorList>
            <person name="Mueller A.J."/>
            <person name="Daebeler A."/>
            <person name="Herbold C.W."/>
            <person name="Kirkegaard R.H."/>
            <person name="Daims H."/>
        </authorList>
    </citation>
    <scope>NUCLEOTIDE SEQUENCE [LARGE SCALE GENOMIC DNA]</scope>
    <source>
        <strain evidence="13 14">VA</strain>
    </source>
</reference>
<evidence type="ECO:0000256" key="7">
    <source>
        <dbReference type="ARBA" id="ARBA00022842"/>
    </source>
</evidence>
<dbReference type="PANTHER" id="PTHR30040">
    <property type="entry name" value="THIAMINE BIOSYNTHESIS LIPOPROTEIN APBE"/>
    <property type="match status" value="1"/>
</dbReference>
<dbReference type="GO" id="GO:0016740">
    <property type="term" value="F:transferase activity"/>
    <property type="evidence" value="ECO:0007669"/>
    <property type="project" value="UniProtKB-UniRule"/>
</dbReference>
<evidence type="ECO:0000256" key="12">
    <source>
        <dbReference type="RuleBase" id="RU363002"/>
    </source>
</evidence>
<dbReference type="KEGG" id="nall:PP769_07275"/>
<keyword evidence="3 10" id="KW-0285">Flavoprotein</keyword>
<evidence type="ECO:0000256" key="1">
    <source>
        <dbReference type="ARBA" id="ARBA00011955"/>
    </source>
</evidence>
<keyword evidence="12" id="KW-0997">Cell inner membrane</keyword>
<keyword evidence="6 10" id="KW-0274">FAD</keyword>
<keyword evidence="14" id="KW-1185">Reference proteome</keyword>
<dbReference type="AlphaFoldDB" id="A0AA96JTW1"/>
<dbReference type="PANTHER" id="PTHR30040:SF2">
    <property type="entry name" value="FAD:PROTEIN FMN TRANSFERASE"/>
    <property type="match status" value="1"/>
</dbReference>
<evidence type="ECO:0000256" key="8">
    <source>
        <dbReference type="ARBA" id="ARBA00031306"/>
    </source>
</evidence>
<organism evidence="13 14">
    <name type="scientific">Candidatus Nitrospira allomarina</name>
    <dbReference type="NCBI Taxonomy" id="3020900"/>
    <lineage>
        <taxon>Bacteria</taxon>
        <taxon>Pseudomonadati</taxon>
        <taxon>Nitrospirota</taxon>
        <taxon>Nitrospiria</taxon>
        <taxon>Nitrospirales</taxon>
        <taxon>Nitrospiraceae</taxon>
        <taxon>Nitrospira</taxon>
    </lineage>
</organism>
<dbReference type="Gene3D" id="3.10.520.10">
    <property type="entry name" value="ApbE-like domains"/>
    <property type="match status" value="1"/>
</dbReference>
<dbReference type="EMBL" id="CP116967">
    <property type="protein sequence ID" value="WNM59550.1"/>
    <property type="molecule type" value="Genomic_DNA"/>
</dbReference>
<evidence type="ECO:0000256" key="2">
    <source>
        <dbReference type="ARBA" id="ARBA00016337"/>
    </source>
</evidence>
<feature type="binding site" evidence="11">
    <location>
        <position position="172"/>
    </location>
    <ligand>
        <name>Mg(2+)</name>
        <dbReference type="ChEBI" id="CHEBI:18420"/>
    </ligand>
</feature>
<name>A0AA96JTW1_9BACT</name>
<evidence type="ECO:0000256" key="3">
    <source>
        <dbReference type="ARBA" id="ARBA00022630"/>
    </source>
</evidence>
<sequence>MGRLQNILGLCFLILFLAGCQGTPHLVKRSQMLMGTVVFVTAVGADERIAQRAVKAGLDEIRRLEELLSTWIPTSELSQVNAAAGRESIQVSQETFEVLTRSLEVAKLTQGGFNIALGPAVNAWDVSREGHVPSQEDLEALRPQIELSNVQLDETTRSVWLRRPGMSIDVGGIGKGYAADLAARVMRTAGATAGVVALSGDIKTFGRMPDTQRFVFGIQHPRKEQGHVLGRIELEDEAVSTAGDYQRYFMKDGVRFHHILDPKTLYPAQGCQSVTVIAKDGVMADGLDTGIFVMGPDQGMALIESLPDVEGVIVNQEGTVFVSSGLKNRLSLEP</sequence>
<comment type="function">
    <text evidence="12">Flavin transferase that catalyzes the transfer of the FMN moiety of FAD and its covalent binding to the hydroxyl group of a threonine residue in a target flavoprotein.</text>
</comment>
<keyword evidence="12" id="KW-1003">Cell membrane</keyword>
<keyword evidence="12" id="KW-0472">Membrane</keyword>
<accession>A0AA96JTW1</accession>
<dbReference type="Pfam" id="PF02424">
    <property type="entry name" value="ApbE"/>
    <property type="match status" value="1"/>
</dbReference>
<evidence type="ECO:0000256" key="5">
    <source>
        <dbReference type="ARBA" id="ARBA00022723"/>
    </source>
</evidence>
<evidence type="ECO:0000313" key="14">
    <source>
        <dbReference type="Proteomes" id="UP001302719"/>
    </source>
</evidence>
<dbReference type="EC" id="2.7.1.180" evidence="1 10"/>
<evidence type="ECO:0000256" key="10">
    <source>
        <dbReference type="PIRNR" id="PIRNR006268"/>
    </source>
</evidence>
<evidence type="ECO:0000313" key="13">
    <source>
        <dbReference type="EMBL" id="WNM59550.1"/>
    </source>
</evidence>
<gene>
    <name evidence="13" type="ORF">PP769_07275</name>
</gene>
<comment type="subcellular location">
    <subcellularLocation>
        <location evidence="12">Cell inner membrane</location>
        <topology evidence="12">Lipid-anchor</topology>
        <orientation evidence="12">Periplasmic side</orientation>
    </subcellularLocation>
</comment>
<evidence type="ECO:0000256" key="11">
    <source>
        <dbReference type="PIRSR" id="PIRSR006268-2"/>
    </source>
</evidence>
<dbReference type="InterPro" id="IPR003374">
    <property type="entry name" value="ApbE-like_sf"/>
</dbReference>
<evidence type="ECO:0000256" key="6">
    <source>
        <dbReference type="ARBA" id="ARBA00022827"/>
    </source>
</evidence>
<keyword evidence="4 10" id="KW-0808">Transferase</keyword>
<keyword evidence="7 10" id="KW-0460">Magnesium</keyword>
<feature type="binding site" evidence="11">
    <location>
        <position position="285"/>
    </location>
    <ligand>
        <name>Mg(2+)</name>
        <dbReference type="ChEBI" id="CHEBI:18420"/>
    </ligand>
</feature>
<dbReference type="PROSITE" id="PS51257">
    <property type="entry name" value="PROKAR_LIPOPROTEIN"/>
    <property type="match status" value="1"/>
</dbReference>
<comment type="similarity">
    <text evidence="10 12">Belongs to the ApbE family.</text>
</comment>
<dbReference type="GO" id="GO:0005886">
    <property type="term" value="C:plasma membrane"/>
    <property type="evidence" value="ECO:0007669"/>
    <property type="project" value="UniProtKB-SubCell"/>
</dbReference>
<dbReference type="Proteomes" id="UP001302719">
    <property type="component" value="Chromosome"/>
</dbReference>
<evidence type="ECO:0000256" key="4">
    <source>
        <dbReference type="ARBA" id="ARBA00022679"/>
    </source>
</evidence>
<protein>
    <recommendedName>
        <fullName evidence="2 10">FAD:protein FMN transferase</fullName>
        <ecNumber evidence="1 10">2.7.1.180</ecNumber>
    </recommendedName>
    <alternativeName>
        <fullName evidence="8 10">Flavin transferase</fullName>
    </alternativeName>
</protein>
<keyword evidence="5 10" id="KW-0479">Metal-binding</keyword>